<evidence type="ECO:0008006" key="4">
    <source>
        <dbReference type="Google" id="ProtNLM"/>
    </source>
</evidence>
<evidence type="ECO:0000313" key="2">
    <source>
        <dbReference type="EMBL" id="CAD8129295.1"/>
    </source>
</evidence>
<gene>
    <name evidence="2" type="ORF">PSON_ATCC_30995.1.T2140019</name>
</gene>
<evidence type="ECO:0000256" key="1">
    <source>
        <dbReference type="SAM" id="Phobius"/>
    </source>
</evidence>
<keyword evidence="1" id="KW-0472">Membrane</keyword>
<proteinExistence type="predicted"/>
<sequence>MHHLTNASHDLCQQSQVIEQQIKQTQDVLKKLVKILWPYLFMIKMLVIRTVFGKKNVLKINVNQHHLSVKLIIQSVLQVIQDLDVFTYFKCEVIKIQGACHIIANGQQIWVEWICMYKKALTTASIYLQLLQNAEIIYNKLIIIIIYKNLCGQQSIQWINLMMQRFTYNLYSQKIIIKMRNCKNGFPPCYGLLLLCQQYCKNRSFIK</sequence>
<keyword evidence="1" id="KW-0812">Transmembrane</keyword>
<protein>
    <recommendedName>
        <fullName evidence="4">Transmembrane protein</fullName>
    </recommendedName>
</protein>
<keyword evidence="3" id="KW-1185">Reference proteome</keyword>
<accession>A0A8S1RQW1</accession>
<name>A0A8S1RQW1_9CILI</name>
<dbReference type="EMBL" id="CAJJDN010000214">
    <property type="protein sequence ID" value="CAD8129295.1"/>
    <property type="molecule type" value="Genomic_DNA"/>
</dbReference>
<feature type="transmembrane region" description="Helical" evidence="1">
    <location>
        <begin position="35"/>
        <end position="52"/>
    </location>
</feature>
<reference evidence="2" key="1">
    <citation type="submission" date="2021-01" db="EMBL/GenBank/DDBJ databases">
        <authorList>
            <consortium name="Genoscope - CEA"/>
            <person name="William W."/>
        </authorList>
    </citation>
    <scope>NUCLEOTIDE SEQUENCE</scope>
</reference>
<keyword evidence="1" id="KW-1133">Transmembrane helix</keyword>
<evidence type="ECO:0000313" key="3">
    <source>
        <dbReference type="Proteomes" id="UP000692954"/>
    </source>
</evidence>
<organism evidence="2 3">
    <name type="scientific">Paramecium sonneborni</name>
    <dbReference type="NCBI Taxonomy" id="65129"/>
    <lineage>
        <taxon>Eukaryota</taxon>
        <taxon>Sar</taxon>
        <taxon>Alveolata</taxon>
        <taxon>Ciliophora</taxon>
        <taxon>Intramacronucleata</taxon>
        <taxon>Oligohymenophorea</taxon>
        <taxon>Peniculida</taxon>
        <taxon>Parameciidae</taxon>
        <taxon>Paramecium</taxon>
    </lineage>
</organism>
<dbReference type="AlphaFoldDB" id="A0A8S1RQW1"/>
<dbReference type="Proteomes" id="UP000692954">
    <property type="component" value="Unassembled WGS sequence"/>
</dbReference>
<comment type="caution">
    <text evidence="2">The sequence shown here is derived from an EMBL/GenBank/DDBJ whole genome shotgun (WGS) entry which is preliminary data.</text>
</comment>